<feature type="compositionally biased region" description="Basic and acidic residues" evidence="1">
    <location>
        <begin position="77"/>
        <end position="96"/>
    </location>
</feature>
<evidence type="ECO:0000256" key="1">
    <source>
        <dbReference type="SAM" id="MobiDB-lite"/>
    </source>
</evidence>
<accession>A0AAD7SCK2</accession>
<keyword evidence="3" id="KW-1185">Reference proteome</keyword>
<feature type="region of interest" description="Disordered" evidence="1">
    <location>
        <begin position="123"/>
        <end position="152"/>
    </location>
</feature>
<organism evidence="2 3">
    <name type="scientific">Aldrovandia affinis</name>
    <dbReference type="NCBI Taxonomy" id="143900"/>
    <lineage>
        <taxon>Eukaryota</taxon>
        <taxon>Metazoa</taxon>
        <taxon>Chordata</taxon>
        <taxon>Craniata</taxon>
        <taxon>Vertebrata</taxon>
        <taxon>Euteleostomi</taxon>
        <taxon>Actinopterygii</taxon>
        <taxon>Neopterygii</taxon>
        <taxon>Teleostei</taxon>
        <taxon>Notacanthiformes</taxon>
        <taxon>Halosauridae</taxon>
        <taxon>Aldrovandia</taxon>
    </lineage>
</organism>
<sequence length="152" mass="16911">MPAKCKRNALAPGLAGIVPINVAELDVSERGPRIHSIVTAAVLCHQLSHRGSTGPLMRVPEPSIKWPWQKSRVPRLKDYDTGNATDERYRPKDGQRTFDLNAPSQERSGLALCHLAFHEQKFPRSTSDPEEHLSCPSRPAPVLWGQGRHPDL</sequence>
<protein>
    <submittedName>
        <fullName evidence="2">Uncharacterized protein</fullName>
    </submittedName>
</protein>
<dbReference type="Proteomes" id="UP001221898">
    <property type="component" value="Unassembled WGS sequence"/>
</dbReference>
<evidence type="ECO:0000313" key="2">
    <source>
        <dbReference type="EMBL" id="KAJ8400030.1"/>
    </source>
</evidence>
<dbReference type="EMBL" id="JAINUG010000079">
    <property type="protein sequence ID" value="KAJ8400030.1"/>
    <property type="molecule type" value="Genomic_DNA"/>
</dbReference>
<dbReference type="AlphaFoldDB" id="A0AAD7SCK2"/>
<gene>
    <name evidence="2" type="ORF">AAFF_G00400690</name>
</gene>
<evidence type="ECO:0000313" key="3">
    <source>
        <dbReference type="Proteomes" id="UP001221898"/>
    </source>
</evidence>
<name>A0AAD7SCK2_9TELE</name>
<reference evidence="2" key="1">
    <citation type="journal article" date="2023" name="Science">
        <title>Genome structures resolve the early diversification of teleost fishes.</title>
        <authorList>
            <person name="Parey E."/>
            <person name="Louis A."/>
            <person name="Montfort J."/>
            <person name="Bouchez O."/>
            <person name="Roques C."/>
            <person name="Iampietro C."/>
            <person name="Lluch J."/>
            <person name="Castinel A."/>
            <person name="Donnadieu C."/>
            <person name="Desvignes T."/>
            <person name="Floi Bucao C."/>
            <person name="Jouanno E."/>
            <person name="Wen M."/>
            <person name="Mejri S."/>
            <person name="Dirks R."/>
            <person name="Jansen H."/>
            <person name="Henkel C."/>
            <person name="Chen W.J."/>
            <person name="Zahm M."/>
            <person name="Cabau C."/>
            <person name="Klopp C."/>
            <person name="Thompson A.W."/>
            <person name="Robinson-Rechavi M."/>
            <person name="Braasch I."/>
            <person name="Lecointre G."/>
            <person name="Bobe J."/>
            <person name="Postlethwait J.H."/>
            <person name="Berthelot C."/>
            <person name="Roest Crollius H."/>
            <person name="Guiguen Y."/>
        </authorList>
    </citation>
    <scope>NUCLEOTIDE SEQUENCE</scope>
    <source>
        <strain evidence="2">NC1722</strain>
    </source>
</reference>
<proteinExistence type="predicted"/>
<feature type="region of interest" description="Disordered" evidence="1">
    <location>
        <begin position="77"/>
        <end position="97"/>
    </location>
</feature>
<comment type="caution">
    <text evidence="2">The sequence shown here is derived from an EMBL/GenBank/DDBJ whole genome shotgun (WGS) entry which is preliminary data.</text>
</comment>
<feature type="compositionally biased region" description="Basic and acidic residues" evidence="1">
    <location>
        <begin position="123"/>
        <end position="133"/>
    </location>
</feature>